<dbReference type="EnsemblPlants" id="AES92188">
    <property type="protein sequence ID" value="AES92188"/>
    <property type="gene ID" value="MTR_4g125090"/>
</dbReference>
<organism evidence="2 4">
    <name type="scientific">Medicago truncatula</name>
    <name type="common">Barrel medic</name>
    <name type="synonym">Medicago tribuloides</name>
    <dbReference type="NCBI Taxonomy" id="3880"/>
    <lineage>
        <taxon>Eukaryota</taxon>
        <taxon>Viridiplantae</taxon>
        <taxon>Streptophyta</taxon>
        <taxon>Embryophyta</taxon>
        <taxon>Tracheophyta</taxon>
        <taxon>Spermatophyta</taxon>
        <taxon>Magnoliopsida</taxon>
        <taxon>eudicotyledons</taxon>
        <taxon>Gunneridae</taxon>
        <taxon>Pentapetalae</taxon>
        <taxon>rosids</taxon>
        <taxon>fabids</taxon>
        <taxon>Fabales</taxon>
        <taxon>Fabaceae</taxon>
        <taxon>Papilionoideae</taxon>
        <taxon>50 kb inversion clade</taxon>
        <taxon>NPAAA clade</taxon>
        <taxon>Hologalegina</taxon>
        <taxon>IRL clade</taxon>
        <taxon>Trifolieae</taxon>
        <taxon>Medicago</taxon>
    </lineage>
</organism>
<evidence type="ECO:0000313" key="3">
    <source>
        <dbReference type="EnsemblPlants" id="AES92188"/>
    </source>
</evidence>
<evidence type="ECO:0000259" key="1">
    <source>
        <dbReference type="Pfam" id="PF03478"/>
    </source>
</evidence>
<reference evidence="2 4" key="2">
    <citation type="journal article" date="2014" name="BMC Genomics">
        <title>An improved genome release (version Mt4.0) for the model legume Medicago truncatula.</title>
        <authorList>
            <person name="Tang H."/>
            <person name="Krishnakumar V."/>
            <person name="Bidwell S."/>
            <person name="Rosen B."/>
            <person name="Chan A."/>
            <person name="Zhou S."/>
            <person name="Gentzbittel L."/>
            <person name="Childs K.L."/>
            <person name="Yandell M."/>
            <person name="Gundlach H."/>
            <person name="Mayer K.F."/>
            <person name="Schwartz D.C."/>
            <person name="Town C.D."/>
        </authorList>
    </citation>
    <scope>GENOME REANNOTATION</scope>
    <source>
        <strain evidence="3 4">cv. Jemalong A17</strain>
    </source>
</reference>
<dbReference type="Proteomes" id="UP000002051">
    <property type="component" value="Chromosome 4"/>
</dbReference>
<gene>
    <name evidence="3" type="primary">11445530</name>
    <name evidence="2" type="ordered locus">MTR_4g125090</name>
</gene>
<sequence length="316" mass="36439">MQKISRGFFININYQKKEKNGQSSSRNRCGDLKKVCVMIDDDTVDWLNLPRDLWLVIISKKKFRFRSACALWRSILSPPFHRLHIQAAKFLLLTETKIFRTQPLLPTSKSSKLRHLDILTNNHISHTFPSNVLDFMNLRVKEMFQAHTLSFSRYGRGLIAFEPLNGVYKVVLFSVEGLGQMAFAFHEDGKFCVSNIGYNNSILEDDENRIYNDIILYMGKIYVIDKSGIIFWINCSSIKLVRSSPSLNNDGSKKRLVEARGSLFVVEMYFRRTAMNTCKLVMDISVLKIDEESSRWLRVTYLGDVLFVLGSQAPIL</sequence>
<reference evidence="2 4" key="1">
    <citation type="journal article" date="2011" name="Nature">
        <title>The Medicago genome provides insight into the evolution of rhizobial symbioses.</title>
        <authorList>
            <person name="Young N.D."/>
            <person name="Debelle F."/>
            <person name="Oldroyd G.E."/>
            <person name="Geurts R."/>
            <person name="Cannon S.B."/>
            <person name="Udvardi M.K."/>
            <person name="Benedito V.A."/>
            <person name="Mayer K.F."/>
            <person name="Gouzy J."/>
            <person name="Schoof H."/>
            <person name="Van de Peer Y."/>
            <person name="Proost S."/>
            <person name="Cook D.R."/>
            <person name="Meyers B.C."/>
            <person name="Spannagl M."/>
            <person name="Cheung F."/>
            <person name="De Mita S."/>
            <person name="Krishnakumar V."/>
            <person name="Gundlach H."/>
            <person name="Zhou S."/>
            <person name="Mudge J."/>
            <person name="Bharti A.K."/>
            <person name="Murray J.D."/>
            <person name="Naoumkina M.A."/>
            <person name="Rosen B."/>
            <person name="Silverstein K.A."/>
            <person name="Tang H."/>
            <person name="Rombauts S."/>
            <person name="Zhao P.X."/>
            <person name="Zhou P."/>
            <person name="Barbe V."/>
            <person name="Bardou P."/>
            <person name="Bechner M."/>
            <person name="Bellec A."/>
            <person name="Berger A."/>
            <person name="Berges H."/>
            <person name="Bidwell S."/>
            <person name="Bisseling T."/>
            <person name="Choisne N."/>
            <person name="Couloux A."/>
            <person name="Denny R."/>
            <person name="Deshpande S."/>
            <person name="Dai X."/>
            <person name="Doyle J.J."/>
            <person name="Dudez A.M."/>
            <person name="Farmer A.D."/>
            <person name="Fouteau S."/>
            <person name="Franken C."/>
            <person name="Gibelin C."/>
            <person name="Gish J."/>
            <person name="Goldstein S."/>
            <person name="Gonzalez A.J."/>
            <person name="Green P.J."/>
            <person name="Hallab A."/>
            <person name="Hartog M."/>
            <person name="Hua A."/>
            <person name="Humphray S.J."/>
            <person name="Jeong D.H."/>
            <person name="Jing Y."/>
            <person name="Jocker A."/>
            <person name="Kenton S.M."/>
            <person name="Kim D.J."/>
            <person name="Klee K."/>
            <person name="Lai H."/>
            <person name="Lang C."/>
            <person name="Lin S."/>
            <person name="Macmil S.L."/>
            <person name="Magdelenat G."/>
            <person name="Matthews L."/>
            <person name="McCorrison J."/>
            <person name="Monaghan E.L."/>
            <person name="Mun J.H."/>
            <person name="Najar F.Z."/>
            <person name="Nicholson C."/>
            <person name="Noirot C."/>
            <person name="O'Bleness M."/>
            <person name="Paule C.R."/>
            <person name="Poulain J."/>
            <person name="Prion F."/>
            <person name="Qin B."/>
            <person name="Qu C."/>
            <person name="Retzel E.F."/>
            <person name="Riddle C."/>
            <person name="Sallet E."/>
            <person name="Samain S."/>
            <person name="Samson N."/>
            <person name="Sanders I."/>
            <person name="Saurat O."/>
            <person name="Scarpelli C."/>
            <person name="Schiex T."/>
            <person name="Segurens B."/>
            <person name="Severin A.J."/>
            <person name="Sherrier D.J."/>
            <person name="Shi R."/>
            <person name="Sims S."/>
            <person name="Singer S.R."/>
            <person name="Sinharoy S."/>
            <person name="Sterck L."/>
            <person name="Viollet A."/>
            <person name="Wang B.B."/>
            <person name="Wang K."/>
            <person name="Wang M."/>
            <person name="Wang X."/>
            <person name="Warfsmann J."/>
            <person name="Weissenbach J."/>
            <person name="White D.D."/>
            <person name="White J.D."/>
            <person name="Wiley G.B."/>
            <person name="Wincker P."/>
            <person name="Xing Y."/>
            <person name="Yang L."/>
            <person name="Yao Z."/>
            <person name="Ying F."/>
            <person name="Zhai J."/>
            <person name="Zhou L."/>
            <person name="Zuber A."/>
            <person name="Denarie J."/>
            <person name="Dixon R.A."/>
            <person name="May G.D."/>
            <person name="Schwartz D.C."/>
            <person name="Rogers J."/>
            <person name="Quetier F."/>
            <person name="Town C.D."/>
            <person name="Roe B.A."/>
        </authorList>
    </citation>
    <scope>NUCLEOTIDE SEQUENCE [LARGE SCALE GENOMIC DNA]</scope>
    <source>
        <strain evidence="2">A17</strain>
        <strain evidence="3 4">cv. Jemalong A17</strain>
    </source>
</reference>
<keyword evidence="4" id="KW-1185">Reference proteome</keyword>
<evidence type="ECO:0000313" key="4">
    <source>
        <dbReference type="Proteomes" id="UP000002051"/>
    </source>
</evidence>
<dbReference type="KEGG" id="mtr:11445530"/>
<feature type="domain" description="KIB1-4 beta-propeller" evidence="1">
    <location>
        <begin position="109"/>
        <end position="312"/>
    </location>
</feature>
<proteinExistence type="predicted"/>
<protein>
    <submittedName>
        <fullName evidence="2">F-box plant-like protein, putative</fullName>
    </submittedName>
</protein>
<dbReference type="EMBL" id="CM001220">
    <property type="protein sequence ID" value="AES92188.2"/>
    <property type="molecule type" value="Genomic_DNA"/>
</dbReference>
<evidence type="ECO:0000313" key="2">
    <source>
        <dbReference type="EMBL" id="AES92188.2"/>
    </source>
</evidence>
<dbReference type="PaxDb" id="3880-AES92188"/>
<accession>A0A0C3X7G6</accession>
<accession>G7JT64</accession>
<dbReference type="OrthoDB" id="638130at2759"/>
<dbReference type="AlphaFoldDB" id="G7JT64"/>
<reference evidence="3" key="3">
    <citation type="submission" date="2015-04" db="UniProtKB">
        <authorList>
            <consortium name="EnsemblPlants"/>
        </authorList>
    </citation>
    <scope>IDENTIFICATION</scope>
    <source>
        <strain evidence="3">cv. Jemalong A17</strain>
    </source>
</reference>
<name>G7JT64_MEDTR</name>
<dbReference type="HOGENOM" id="CLU_019286_1_0_1"/>
<dbReference type="PANTHER" id="PTHR47123">
    <property type="entry name" value="F-BOX PROTEIN SKIP23"/>
    <property type="match status" value="1"/>
</dbReference>
<dbReference type="InterPro" id="IPR005174">
    <property type="entry name" value="KIB1-4_b-propeller"/>
</dbReference>
<dbReference type="Pfam" id="PF03478">
    <property type="entry name" value="Beta-prop_KIB1-4"/>
    <property type="match status" value="1"/>
</dbReference>
<dbReference type="InterPro" id="IPR051304">
    <property type="entry name" value="SCF_F-box_domain"/>
</dbReference>
<dbReference type="PANTHER" id="PTHR47123:SF28">
    <property type="entry name" value="F-BOX DOMAIN-CONTAINING PROTEIN"/>
    <property type="match status" value="1"/>
</dbReference>
<dbReference type="GO" id="GO:0016567">
    <property type="term" value="P:protein ubiquitination"/>
    <property type="evidence" value="ECO:0000318"/>
    <property type="project" value="GO_Central"/>
</dbReference>